<evidence type="ECO:0000256" key="4">
    <source>
        <dbReference type="ARBA" id="ARBA00022452"/>
    </source>
</evidence>
<dbReference type="SUPFAM" id="SSF56935">
    <property type="entry name" value="Porins"/>
    <property type="match status" value="1"/>
</dbReference>
<keyword evidence="3" id="KW-0813">Transport</keyword>
<keyword evidence="10" id="KW-0998">Cell outer membrane</keyword>
<keyword evidence="7" id="KW-0406">Ion transport</keyword>
<comment type="subunit">
    <text evidence="2">Homotrimer.</text>
</comment>
<evidence type="ECO:0000256" key="3">
    <source>
        <dbReference type="ARBA" id="ARBA00022448"/>
    </source>
</evidence>
<dbReference type="PANTHER" id="PTHR34501:SF9">
    <property type="entry name" value="MAJOR OUTER MEMBRANE PROTEIN P.IA"/>
    <property type="match status" value="1"/>
</dbReference>
<dbReference type="InterPro" id="IPR023614">
    <property type="entry name" value="Porin_dom_sf"/>
</dbReference>
<accession>A0ABM8TNY1</accession>
<dbReference type="RefSeq" id="WP_211956178.1">
    <property type="nucleotide sequence ID" value="NZ_CAJPVI010000037.1"/>
</dbReference>
<evidence type="ECO:0000256" key="1">
    <source>
        <dbReference type="ARBA" id="ARBA00004571"/>
    </source>
</evidence>
<keyword evidence="5" id="KW-0812">Transmembrane</keyword>
<gene>
    <name evidence="13" type="ORF">LMG26411_05279</name>
</gene>
<name>A0ABM8TNY1_9BURK</name>
<proteinExistence type="predicted"/>
<dbReference type="EMBL" id="CAJPVI010000037">
    <property type="protein sequence ID" value="CAG2156540.1"/>
    <property type="molecule type" value="Genomic_DNA"/>
</dbReference>
<keyword evidence="6 11" id="KW-0732">Signal</keyword>
<reference evidence="13 14" key="1">
    <citation type="submission" date="2021-03" db="EMBL/GenBank/DDBJ databases">
        <authorList>
            <person name="Peeters C."/>
        </authorList>
    </citation>
    <scope>NUCLEOTIDE SEQUENCE [LARGE SCALE GENOMIC DNA]</scope>
    <source>
        <strain evidence="13 14">LMG 26411</strain>
    </source>
</reference>
<comment type="caution">
    <text evidence="13">The sequence shown here is derived from an EMBL/GenBank/DDBJ whole genome shotgun (WGS) entry which is preliminary data.</text>
</comment>
<keyword evidence="9" id="KW-0472">Membrane</keyword>
<dbReference type="InterPro" id="IPR033900">
    <property type="entry name" value="Gram_neg_porin_domain"/>
</dbReference>
<sequence length="378" mass="39962">MKRTATSLAVIGVLLSVSGGAWAQSNVTLYGVIDAPVEYVNRVAPAPGQQGGSRLSMPTNGGLSGSRWGMRGTENLGGGLQALFVLESGFGIDTGVAAQSRAFNRQAYVGIGSQYGKLTFGRQYTAIFEGAVNFSPTRFATLYEPDVFMAGLNYREDNTVKYSGTFGPVNIAAHYSFGVGAPAIGLTPITLPSETPGHAGDNAGWGASATYLGGTFGATIFYDQWNPALATGQAGRSRKAGAAASYSSGLFKVMAGYRWAKMEFANGATFMRDDYYWAGVNYQATQAIGLTLGYAYANMKTLTPTATARATNPANPWQVNFVADYSLSKRTDVYVTTAYSHNGGLNFDSVQSSFATGYIPEPGQKGMFGIAVGVRHIF</sequence>
<evidence type="ECO:0000256" key="8">
    <source>
        <dbReference type="ARBA" id="ARBA00023114"/>
    </source>
</evidence>
<evidence type="ECO:0000259" key="12">
    <source>
        <dbReference type="Pfam" id="PF13609"/>
    </source>
</evidence>
<feature type="signal peptide" evidence="11">
    <location>
        <begin position="1"/>
        <end position="23"/>
    </location>
</feature>
<evidence type="ECO:0000256" key="11">
    <source>
        <dbReference type="SAM" id="SignalP"/>
    </source>
</evidence>
<feature type="chain" id="PRO_5046060534" evidence="11">
    <location>
        <begin position="24"/>
        <end position="378"/>
    </location>
</feature>
<evidence type="ECO:0000313" key="14">
    <source>
        <dbReference type="Proteomes" id="UP000672657"/>
    </source>
</evidence>
<evidence type="ECO:0000256" key="5">
    <source>
        <dbReference type="ARBA" id="ARBA00022692"/>
    </source>
</evidence>
<dbReference type="Proteomes" id="UP000672657">
    <property type="component" value="Unassembled WGS sequence"/>
</dbReference>
<evidence type="ECO:0000256" key="6">
    <source>
        <dbReference type="ARBA" id="ARBA00022729"/>
    </source>
</evidence>
<dbReference type="CDD" id="cd00342">
    <property type="entry name" value="gram_neg_porins"/>
    <property type="match status" value="1"/>
</dbReference>
<organism evidence="13 14">
    <name type="scientific">Cupriavidus numazuensis</name>
    <dbReference type="NCBI Taxonomy" id="221992"/>
    <lineage>
        <taxon>Bacteria</taxon>
        <taxon>Pseudomonadati</taxon>
        <taxon>Pseudomonadota</taxon>
        <taxon>Betaproteobacteria</taxon>
        <taxon>Burkholderiales</taxon>
        <taxon>Burkholderiaceae</taxon>
        <taxon>Cupriavidus</taxon>
    </lineage>
</organism>
<evidence type="ECO:0000256" key="2">
    <source>
        <dbReference type="ARBA" id="ARBA00011233"/>
    </source>
</evidence>
<protein>
    <submittedName>
        <fullName evidence="13">Outer membrane porin protein 32</fullName>
    </submittedName>
</protein>
<dbReference type="InterPro" id="IPR050298">
    <property type="entry name" value="Gram-neg_bact_OMP"/>
</dbReference>
<comment type="subcellular location">
    <subcellularLocation>
        <location evidence="1">Cell outer membrane</location>
        <topology evidence="1">Multi-pass membrane protein</topology>
    </subcellularLocation>
</comment>
<dbReference type="Gene3D" id="2.40.160.10">
    <property type="entry name" value="Porin"/>
    <property type="match status" value="1"/>
</dbReference>
<dbReference type="PANTHER" id="PTHR34501">
    <property type="entry name" value="PROTEIN YDDL-RELATED"/>
    <property type="match status" value="1"/>
</dbReference>
<keyword evidence="8" id="KW-0626">Porin</keyword>
<evidence type="ECO:0000256" key="9">
    <source>
        <dbReference type="ARBA" id="ARBA00023136"/>
    </source>
</evidence>
<keyword evidence="4" id="KW-1134">Transmembrane beta strand</keyword>
<evidence type="ECO:0000256" key="7">
    <source>
        <dbReference type="ARBA" id="ARBA00023065"/>
    </source>
</evidence>
<evidence type="ECO:0000256" key="10">
    <source>
        <dbReference type="ARBA" id="ARBA00023237"/>
    </source>
</evidence>
<keyword evidence="14" id="KW-1185">Reference proteome</keyword>
<dbReference type="Pfam" id="PF13609">
    <property type="entry name" value="Porin_4"/>
    <property type="match status" value="1"/>
</dbReference>
<evidence type="ECO:0000313" key="13">
    <source>
        <dbReference type="EMBL" id="CAG2156540.1"/>
    </source>
</evidence>
<feature type="domain" description="Porin" evidence="12">
    <location>
        <begin position="13"/>
        <end position="344"/>
    </location>
</feature>